<dbReference type="AlphaFoldDB" id="A0A0F9NJ66"/>
<comment type="caution">
    <text evidence="2">The sequence shown here is derived from an EMBL/GenBank/DDBJ whole genome shotgun (WGS) entry which is preliminary data.</text>
</comment>
<proteinExistence type="predicted"/>
<organism evidence="2">
    <name type="scientific">marine sediment metagenome</name>
    <dbReference type="NCBI Taxonomy" id="412755"/>
    <lineage>
        <taxon>unclassified sequences</taxon>
        <taxon>metagenomes</taxon>
        <taxon>ecological metagenomes</taxon>
    </lineage>
</organism>
<evidence type="ECO:0000313" key="2">
    <source>
        <dbReference type="EMBL" id="KKM81352.1"/>
    </source>
</evidence>
<dbReference type="EMBL" id="LAZR01008032">
    <property type="protein sequence ID" value="KKM81352.1"/>
    <property type="molecule type" value="Genomic_DNA"/>
</dbReference>
<feature type="region of interest" description="Disordered" evidence="1">
    <location>
        <begin position="132"/>
        <end position="220"/>
    </location>
</feature>
<name>A0A0F9NJ66_9ZZZZ</name>
<reference evidence="2" key="1">
    <citation type="journal article" date="2015" name="Nature">
        <title>Complex archaea that bridge the gap between prokaryotes and eukaryotes.</title>
        <authorList>
            <person name="Spang A."/>
            <person name="Saw J.H."/>
            <person name="Jorgensen S.L."/>
            <person name="Zaremba-Niedzwiedzka K."/>
            <person name="Martijn J."/>
            <person name="Lind A.E."/>
            <person name="van Eijk R."/>
            <person name="Schleper C."/>
            <person name="Guy L."/>
            <person name="Ettema T.J."/>
        </authorList>
    </citation>
    <scope>NUCLEOTIDE SEQUENCE</scope>
</reference>
<accession>A0A0F9NJ66</accession>
<sequence length="220" mass="22853">MALVLNQQLSNILRFQHRVEQGQISPQLAASQLGLTVDEFTNFQQPQRFLQPSDEAIEAARAAGQDMRTLQGAACGRAGQPSCFGPGQDPGSGALATVFDEVADEAPGGTSTGASDPLSEITAAPFDEIANDPVNPFIFQPQDPLQGVDPAPQLPLPSLSSGPRGFIPSLPGPDAGVGRRRLEGQLVRSSRAGGGASARTGGRRPGGTLQPQRRAPGDLV</sequence>
<feature type="non-terminal residue" evidence="2">
    <location>
        <position position="220"/>
    </location>
</feature>
<protein>
    <submittedName>
        <fullName evidence="2">Uncharacterized protein</fullName>
    </submittedName>
</protein>
<evidence type="ECO:0000256" key="1">
    <source>
        <dbReference type="SAM" id="MobiDB-lite"/>
    </source>
</evidence>
<gene>
    <name evidence="2" type="ORF">LCGC14_1330710</name>
</gene>